<accession>A0ABD4T286</accession>
<dbReference type="AlphaFoldDB" id="A0ABD4T286"/>
<keyword evidence="2" id="KW-1185">Reference proteome</keyword>
<dbReference type="RefSeq" id="WP_166274700.1">
    <property type="nucleotide sequence ID" value="NZ_JTHE03000044.1"/>
</dbReference>
<comment type="caution">
    <text evidence="1">The sequence shown here is derived from an EMBL/GenBank/DDBJ whole genome shotgun (WGS) entry which is preliminary data.</text>
</comment>
<gene>
    <name evidence="1" type="ORF">QQ91_0007885</name>
</gene>
<sequence>MARFTPYDLQLQITRMFAEGQSFFAKIKVQDWLKERQEDPAAYDIGFEKRPAPPESGLVFVVDIHLTRKDGQPVDPWLLEQLQTHAQSQDS</sequence>
<protein>
    <submittedName>
        <fullName evidence="1">Uncharacterized protein</fullName>
    </submittedName>
</protein>
<evidence type="ECO:0000313" key="1">
    <source>
        <dbReference type="EMBL" id="MCM1982741.1"/>
    </source>
</evidence>
<organism evidence="1 2">
    <name type="scientific">Lyngbya confervoides BDU141951</name>
    <dbReference type="NCBI Taxonomy" id="1574623"/>
    <lineage>
        <taxon>Bacteria</taxon>
        <taxon>Bacillati</taxon>
        <taxon>Cyanobacteriota</taxon>
        <taxon>Cyanophyceae</taxon>
        <taxon>Oscillatoriophycideae</taxon>
        <taxon>Oscillatoriales</taxon>
        <taxon>Microcoleaceae</taxon>
        <taxon>Lyngbya</taxon>
    </lineage>
</organism>
<evidence type="ECO:0000313" key="2">
    <source>
        <dbReference type="Proteomes" id="UP000031561"/>
    </source>
</evidence>
<reference evidence="1 2" key="1">
    <citation type="journal article" date="2015" name="Genome Announc.">
        <title>Draft Genome Sequence of Filamentous Marine Cyanobacterium Lyngbya confervoides Strain BDU141951.</title>
        <authorList>
            <person name="Chandrababunaidu M.M."/>
            <person name="Sen D."/>
            <person name="Tripathy S."/>
        </authorList>
    </citation>
    <scope>NUCLEOTIDE SEQUENCE [LARGE SCALE GENOMIC DNA]</scope>
    <source>
        <strain evidence="1 2">BDU141951</strain>
    </source>
</reference>
<dbReference type="Proteomes" id="UP000031561">
    <property type="component" value="Unassembled WGS sequence"/>
</dbReference>
<dbReference type="EMBL" id="JTHE03000044">
    <property type="protein sequence ID" value="MCM1982741.1"/>
    <property type="molecule type" value="Genomic_DNA"/>
</dbReference>
<name>A0ABD4T286_9CYAN</name>
<proteinExistence type="predicted"/>